<keyword evidence="3" id="KW-1185">Reference proteome</keyword>
<evidence type="ECO:0000259" key="1">
    <source>
        <dbReference type="Pfam" id="PF14040"/>
    </source>
</evidence>
<dbReference type="OrthoDB" id="3259102at2759"/>
<dbReference type="STRING" id="946122.A0A0C2WTH7"/>
<sequence>MRVAHQPLTYVQDAIKVKLAAYLKDLTFSSAGELISAVHKTPKPVGAQPAAKQGKFMWKNNADAVTLVVHAVQRPKQTLVVDLESLAAAMAVAPAVKYVNEENASQKTPIVIDLLNSGKVVRFELDWEKNGLLLRNMCNGMQGKNTETLTYSGKLSNSEKAQKRRDAGCVRGYCRGMINSGTISSDLNSCDEYPPANSDEGGGARPTIETAVNCIPGSQNSFQGSMFSNMMQRSKIQAGEEYVISIDCEEVLNSLVPPRTLIETRHEPKRVVLKTRDSVSMSGKTDSNNTFLLPNETMTSISAPFGDLDPGSYVAVAQVVSGSTANAIVIANEGDNYTNGFLGMASGESQQFTFTLDYSDVGLGIIFGSTDNTTIINWTLEGSLSPSGSSSLSGTASSTAGGPSGFPTVRSDALSLSLELFWIGLVDRYLLTINQLFGVYRTGGRSVVAASRQSDPTLRSNPAPAETLDMNVFGVGDADNRERGPDRECPNSECRIWTSCGFDATSYLIDAPPLISPGLAELLENVSHKMLPTKNGSWRTPRTPFVPKTAVAFASSSSTATRICSVVEVWRVVEAPNSG</sequence>
<protein>
    <recommendedName>
        <fullName evidence="1">Deoxyribonuclease NucA/NucB domain-containing protein</fullName>
    </recommendedName>
</protein>
<proteinExistence type="predicted"/>
<dbReference type="HOGENOM" id="CLU_470867_0_0_1"/>
<reference evidence="2 3" key="1">
    <citation type="submission" date="2014-04" db="EMBL/GenBank/DDBJ databases">
        <title>Evolutionary Origins and Diversification of the Mycorrhizal Mutualists.</title>
        <authorList>
            <consortium name="DOE Joint Genome Institute"/>
            <consortium name="Mycorrhizal Genomics Consortium"/>
            <person name="Kohler A."/>
            <person name="Kuo A."/>
            <person name="Nagy L.G."/>
            <person name="Floudas D."/>
            <person name="Copeland A."/>
            <person name="Barry K.W."/>
            <person name="Cichocki N."/>
            <person name="Veneault-Fourrey C."/>
            <person name="LaButti K."/>
            <person name="Lindquist E.A."/>
            <person name="Lipzen A."/>
            <person name="Lundell T."/>
            <person name="Morin E."/>
            <person name="Murat C."/>
            <person name="Riley R."/>
            <person name="Ohm R."/>
            <person name="Sun H."/>
            <person name="Tunlid A."/>
            <person name="Henrissat B."/>
            <person name="Grigoriev I.V."/>
            <person name="Hibbett D.S."/>
            <person name="Martin F."/>
        </authorList>
    </citation>
    <scope>NUCLEOTIDE SEQUENCE [LARGE SCALE GENOMIC DNA]</scope>
    <source>
        <strain evidence="2 3">Koide BX008</strain>
    </source>
</reference>
<dbReference type="InParanoid" id="A0A0C2WTH7"/>
<dbReference type="AlphaFoldDB" id="A0A0C2WTH7"/>
<dbReference type="Pfam" id="PF14040">
    <property type="entry name" value="DNase_NucA_NucB"/>
    <property type="match status" value="1"/>
</dbReference>
<dbReference type="InterPro" id="IPR029476">
    <property type="entry name" value="DNase_NucA_NucB"/>
</dbReference>
<gene>
    <name evidence="2" type="ORF">M378DRAFT_11114</name>
</gene>
<feature type="domain" description="Deoxyribonuclease NucA/NucB" evidence="1">
    <location>
        <begin position="137"/>
        <end position="245"/>
    </location>
</feature>
<dbReference type="EMBL" id="KN818245">
    <property type="protein sequence ID" value="KIL65007.1"/>
    <property type="molecule type" value="Genomic_DNA"/>
</dbReference>
<organism evidence="2 3">
    <name type="scientific">Amanita muscaria (strain Koide BX008)</name>
    <dbReference type="NCBI Taxonomy" id="946122"/>
    <lineage>
        <taxon>Eukaryota</taxon>
        <taxon>Fungi</taxon>
        <taxon>Dikarya</taxon>
        <taxon>Basidiomycota</taxon>
        <taxon>Agaricomycotina</taxon>
        <taxon>Agaricomycetes</taxon>
        <taxon>Agaricomycetidae</taxon>
        <taxon>Agaricales</taxon>
        <taxon>Pluteineae</taxon>
        <taxon>Amanitaceae</taxon>
        <taxon>Amanita</taxon>
    </lineage>
</organism>
<dbReference type="Proteomes" id="UP000054549">
    <property type="component" value="Unassembled WGS sequence"/>
</dbReference>
<evidence type="ECO:0000313" key="3">
    <source>
        <dbReference type="Proteomes" id="UP000054549"/>
    </source>
</evidence>
<evidence type="ECO:0000313" key="2">
    <source>
        <dbReference type="EMBL" id="KIL65007.1"/>
    </source>
</evidence>
<name>A0A0C2WTH7_AMAMK</name>
<accession>A0A0C2WTH7</accession>